<gene>
    <name evidence="2" type="ORF">BQ8482_180280</name>
</gene>
<protein>
    <submittedName>
        <fullName evidence="2">Uncharacterized protein</fullName>
    </submittedName>
</protein>
<name>A0A2P9AIU1_9HYPH</name>
<keyword evidence="3" id="KW-1185">Reference proteome</keyword>
<feature type="region of interest" description="Disordered" evidence="1">
    <location>
        <begin position="1"/>
        <end position="24"/>
    </location>
</feature>
<dbReference type="Proteomes" id="UP000245698">
    <property type="component" value="Unassembled WGS sequence"/>
</dbReference>
<evidence type="ECO:0000313" key="3">
    <source>
        <dbReference type="Proteomes" id="UP000245698"/>
    </source>
</evidence>
<evidence type="ECO:0000313" key="2">
    <source>
        <dbReference type="EMBL" id="SJM31052.1"/>
    </source>
</evidence>
<dbReference type="AlphaFoldDB" id="A0A2P9AIU1"/>
<sequence>MLKQTSATAEPVAPRPRPSMTVPSASTSKAVGFSVAQGGVDAAVIVAMAALLKGCALQSVRRTILRSKPRAAAISQPARASFSNVRRCPKPLRTFGRRALEFSSCKAQYIGEGARAVNDATSAGAIYFVEQYQRFAGRRRIALGFRHGYCPSHSKEEASCAAKSPNP</sequence>
<organism evidence="2 3">
    <name type="scientific">Mesorhizobium delmotii</name>
    <dbReference type="NCBI Taxonomy" id="1631247"/>
    <lineage>
        <taxon>Bacteria</taxon>
        <taxon>Pseudomonadati</taxon>
        <taxon>Pseudomonadota</taxon>
        <taxon>Alphaproteobacteria</taxon>
        <taxon>Hyphomicrobiales</taxon>
        <taxon>Phyllobacteriaceae</taxon>
        <taxon>Mesorhizobium</taxon>
    </lineage>
</organism>
<accession>A0A2P9AIU1</accession>
<evidence type="ECO:0000256" key="1">
    <source>
        <dbReference type="SAM" id="MobiDB-lite"/>
    </source>
</evidence>
<dbReference type="EMBL" id="FUIG01000024">
    <property type="protein sequence ID" value="SJM31052.1"/>
    <property type="molecule type" value="Genomic_DNA"/>
</dbReference>
<proteinExistence type="predicted"/>
<reference evidence="3" key="1">
    <citation type="submission" date="2016-12" db="EMBL/GenBank/DDBJ databases">
        <authorList>
            <person name="Brunel B."/>
        </authorList>
    </citation>
    <scope>NUCLEOTIDE SEQUENCE [LARGE SCALE GENOMIC DNA]</scope>
</reference>